<proteinExistence type="inferred from homology"/>
<keyword evidence="8 12" id="KW-0342">GTP-binding</keyword>
<dbReference type="InterPro" id="IPR007197">
    <property type="entry name" value="rSAM"/>
</dbReference>
<evidence type="ECO:0000256" key="11">
    <source>
        <dbReference type="ARBA" id="ARBA00048697"/>
    </source>
</evidence>
<dbReference type="GO" id="GO:0061798">
    <property type="term" value="F:GTP 3',8'-cyclase activity"/>
    <property type="evidence" value="ECO:0007669"/>
    <property type="project" value="UniProtKB-UniRule"/>
</dbReference>
<dbReference type="InterPro" id="IPR006638">
    <property type="entry name" value="Elp3/MiaA/NifB-like_rSAM"/>
</dbReference>
<dbReference type="Gene3D" id="3.20.20.70">
    <property type="entry name" value="Aldolase class I"/>
    <property type="match status" value="1"/>
</dbReference>
<feature type="binding site" evidence="12">
    <location>
        <position position="27"/>
    </location>
    <ligand>
        <name>S-adenosyl-L-methionine</name>
        <dbReference type="ChEBI" id="CHEBI:59789"/>
    </ligand>
</feature>
<evidence type="ECO:0000256" key="10">
    <source>
        <dbReference type="ARBA" id="ARBA00023239"/>
    </source>
</evidence>
<dbReference type="HAMAP" id="MF_01225_B">
    <property type="entry name" value="MoaA_B"/>
    <property type="match status" value="1"/>
</dbReference>
<dbReference type="RefSeq" id="WP_068496337.1">
    <property type="nucleotide sequence ID" value="NZ_LWQU01000008.1"/>
</dbReference>
<keyword evidence="3 12" id="KW-0949">S-adenosyl-L-methionine</keyword>
<dbReference type="SFLD" id="SFLDS00029">
    <property type="entry name" value="Radical_SAM"/>
    <property type="match status" value="1"/>
</dbReference>
<dbReference type="SMART" id="SM00729">
    <property type="entry name" value="Elp3"/>
    <property type="match status" value="1"/>
</dbReference>
<organism evidence="14 15">
    <name type="scientific">Magnetospirillum moscoviense</name>
    <dbReference type="NCBI Taxonomy" id="1437059"/>
    <lineage>
        <taxon>Bacteria</taxon>
        <taxon>Pseudomonadati</taxon>
        <taxon>Pseudomonadota</taxon>
        <taxon>Alphaproteobacteria</taxon>
        <taxon>Rhodospirillales</taxon>
        <taxon>Rhodospirillaceae</taxon>
        <taxon>Magnetospirillum</taxon>
    </lineage>
</organism>
<keyword evidence="15" id="KW-1185">Reference proteome</keyword>
<comment type="function">
    <text evidence="12">Catalyzes the cyclization of GTP to (8S)-3',8-cyclo-7,8-dihydroguanosine 5'-triphosphate.</text>
</comment>
<dbReference type="PROSITE" id="PS51918">
    <property type="entry name" value="RADICAL_SAM"/>
    <property type="match status" value="1"/>
</dbReference>
<comment type="similarity">
    <text evidence="12">Belongs to the radical SAM superfamily. MoaA family.</text>
</comment>
<feature type="binding site" evidence="12">
    <location>
        <position position="257"/>
    </location>
    <ligand>
        <name>[4Fe-4S] cluster</name>
        <dbReference type="ChEBI" id="CHEBI:49883"/>
        <label>2</label>
        <note>4Fe-4S-substrate</note>
    </ligand>
</feature>
<dbReference type="Proteomes" id="UP000078543">
    <property type="component" value="Unassembled WGS sequence"/>
</dbReference>
<feature type="binding site" evidence="12">
    <location>
        <position position="21"/>
    </location>
    <ligand>
        <name>[4Fe-4S] cluster</name>
        <dbReference type="ChEBI" id="CHEBI:49883"/>
        <label>1</label>
        <note>4Fe-4S-S-AdoMet</note>
    </ligand>
</feature>
<accession>A0A178MZM8</accession>
<keyword evidence="9 12" id="KW-0501">Molybdenum cofactor biosynthesis</keyword>
<dbReference type="PANTHER" id="PTHR22960">
    <property type="entry name" value="MOLYBDOPTERIN COFACTOR SYNTHESIS PROTEIN A"/>
    <property type="match status" value="1"/>
</dbReference>
<comment type="cofactor">
    <cofactor evidence="12">
        <name>[4Fe-4S] cluster</name>
        <dbReference type="ChEBI" id="CHEBI:49883"/>
    </cofactor>
    <text evidence="12">Binds 2 [4Fe-4S] clusters. Binds 1 [4Fe-4S] cluster coordinated with 3 cysteines and an exchangeable S-adenosyl-L-methionine and 1 [4Fe-4S] cluster coordinated with 3 cysteines and the GTP-derived substrate.</text>
</comment>
<dbReference type="InterPro" id="IPR040064">
    <property type="entry name" value="MoaA-like"/>
</dbReference>
<evidence type="ECO:0000256" key="3">
    <source>
        <dbReference type="ARBA" id="ARBA00022691"/>
    </source>
</evidence>
<protein>
    <recommendedName>
        <fullName evidence="1 12">GTP 3',8-cyclase</fullName>
        <ecNumber evidence="1 12">4.1.99.22</ecNumber>
    </recommendedName>
    <alternativeName>
        <fullName evidence="12">Molybdenum cofactor biosynthesis protein A</fullName>
    </alternativeName>
</protein>
<evidence type="ECO:0000313" key="14">
    <source>
        <dbReference type="EMBL" id="OAN67316.1"/>
    </source>
</evidence>
<feature type="binding site" evidence="12">
    <location>
        <position position="271"/>
    </location>
    <ligand>
        <name>[4Fe-4S] cluster</name>
        <dbReference type="ChEBI" id="CHEBI:49883"/>
        <label>2</label>
        <note>4Fe-4S-substrate</note>
    </ligand>
</feature>
<feature type="domain" description="Radical SAM core" evidence="13">
    <location>
        <begin position="5"/>
        <end position="231"/>
    </location>
</feature>
<keyword evidence="7 12" id="KW-0411">Iron-sulfur</keyword>
<dbReference type="UniPathway" id="UPA00344"/>
<evidence type="ECO:0000256" key="6">
    <source>
        <dbReference type="ARBA" id="ARBA00023004"/>
    </source>
</evidence>
<dbReference type="SFLD" id="SFLDG01386">
    <property type="entry name" value="main_SPASM_domain-containing"/>
    <property type="match status" value="1"/>
</dbReference>
<dbReference type="InterPro" id="IPR010505">
    <property type="entry name" value="MoaA_twitch"/>
</dbReference>
<dbReference type="NCBIfam" id="TIGR02666">
    <property type="entry name" value="moaA"/>
    <property type="match status" value="1"/>
</dbReference>
<dbReference type="EMBL" id="LWQU01000008">
    <property type="protein sequence ID" value="OAN67316.1"/>
    <property type="molecule type" value="Genomic_DNA"/>
</dbReference>
<reference evidence="14 15" key="1">
    <citation type="submission" date="2016-04" db="EMBL/GenBank/DDBJ databases">
        <title>Draft genome sequence of freshwater magnetotactic bacteria Magnetospirillum marisnigri SP-1 and Magnetospirillum moscoviense BB-1.</title>
        <authorList>
            <person name="Koziaeva V."/>
            <person name="Dziuba M.V."/>
            <person name="Ivanov T.M."/>
            <person name="Kuznetsov B."/>
            <person name="Grouzdev D.S."/>
        </authorList>
    </citation>
    <scope>NUCLEOTIDE SEQUENCE [LARGE SCALE GENOMIC DNA]</scope>
    <source>
        <strain evidence="14 15">BB-1</strain>
    </source>
</reference>
<dbReference type="GO" id="GO:0046872">
    <property type="term" value="F:metal ion binding"/>
    <property type="evidence" value="ECO:0007669"/>
    <property type="project" value="UniProtKB-KW"/>
</dbReference>
<dbReference type="SFLD" id="SFLDG01067">
    <property type="entry name" value="SPASM/twitch_domain_containing"/>
    <property type="match status" value="1"/>
</dbReference>
<evidence type="ECO:0000259" key="13">
    <source>
        <dbReference type="PROSITE" id="PS51918"/>
    </source>
</evidence>
<dbReference type="InterPro" id="IPR050105">
    <property type="entry name" value="MoCo_biosynth_MoaA/MoaC"/>
</dbReference>
<dbReference type="AlphaFoldDB" id="A0A178MZM8"/>
<feature type="binding site" evidence="12">
    <location>
        <position position="254"/>
    </location>
    <ligand>
        <name>[4Fe-4S] cluster</name>
        <dbReference type="ChEBI" id="CHEBI:49883"/>
        <label>2</label>
        <note>4Fe-4S-substrate</note>
    </ligand>
</feature>
<keyword evidence="2 12" id="KW-0004">4Fe-4S</keyword>
<evidence type="ECO:0000256" key="5">
    <source>
        <dbReference type="ARBA" id="ARBA00022741"/>
    </source>
</evidence>
<feature type="binding site" evidence="12">
    <location>
        <position position="67"/>
    </location>
    <ligand>
        <name>S-adenosyl-L-methionine</name>
        <dbReference type="ChEBI" id="CHEBI:59789"/>
    </ligand>
</feature>
<feature type="binding site" evidence="12">
    <location>
        <position position="97"/>
    </location>
    <ligand>
        <name>GTP</name>
        <dbReference type="ChEBI" id="CHEBI:37565"/>
    </ligand>
</feature>
<dbReference type="OrthoDB" id="9763993at2"/>
<dbReference type="CDD" id="cd01335">
    <property type="entry name" value="Radical_SAM"/>
    <property type="match status" value="1"/>
</dbReference>
<dbReference type="EC" id="4.1.99.22" evidence="1 12"/>
<comment type="pathway">
    <text evidence="12">Cofactor biosynthesis; molybdopterin biosynthesis.</text>
</comment>
<feature type="binding site" evidence="12">
    <location>
        <begin position="259"/>
        <end position="261"/>
    </location>
    <ligand>
        <name>GTP</name>
        <dbReference type="ChEBI" id="CHEBI:37565"/>
    </ligand>
</feature>
<keyword evidence="5 12" id="KW-0547">Nucleotide-binding</keyword>
<dbReference type="PANTHER" id="PTHR22960:SF0">
    <property type="entry name" value="MOLYBDENUM COFACTOR BIOSYNTHESIS PROTEIN 1"/>
    <property type="match status" value="1"/>
</dbReference>
<feature type="binding site" evidence="12">
    <location>
        <position position="25"/>
    </location>
    <ligand>
        <name>[4Fe-4S] cluster</name>
        <dbReference type="ChEBI" id="CHEBI:49883"/>
        <label>1</label>
        <note>4Fe-4S-S-AdoMet</note>
    </ligand>
</feature>
<evidence type="ECO:0000256" key="2">
    <source>
        <dbReference type="ARBA" id="ARBA00022485"/>
    </source>
</evidence>
<evidence type="ECO:0000256" key="7">
    <source>
        <dbReference type="ARBA" id="ARBA00023014"/>
    </source>
</evidence>
<dbReference type="CDD" id="cd21117">
    <property type="entry name" value="Twitch_MoaA"/>
    <property type="match status" value="1"/>
</dbReference>
<comment type="caution">
    <text evidence="12">Lacks conserved residue(s) required for the propagation of feature annotation.</text>
</comment>
<name>A0A178MZM8_9PROT</name>
<evidence type="ECO:0000313" key="15">
    <source>
        <dbReference type="Proteomes" id="UP000078543"/>
    </source>
</evidence>
<dbReference type="GO" id="GO:0061799">
    <property type="term" value="F:cyclic pyranopterin monophosphate synthase activity"/>
    <property type="evidence" value="ECO:0007669"/>
    <property type="project" value="TreeGrafter"/>
</dbReference>
<comment type="catalytic activity">
    <reaction evidence="11 12">
        <text>GTP + AH2 + S-adenosyl-L-methionine = (8S)-3',8-cyclo-7,8-dihydroguanosine 5'-triphosphate + 5'-deoxyadenosine + L-methionine + A + H(+)</text>
        <dbReference type="Rhea" id="RHEA:49576"/>
        <dbReference type="ChEBI" id="CHEBI:13193"/>
        <dbReference type="ChEBI" id="CHEBI:15378"/>
        <dbReference type="ChEBI" id="CHEBI:17319"/>
        <dbReference type="ChEBI" id="CHEBI:17499"/>
        <dbReference type="ChEBI" id="CHEBI:37565"/>
        <dbReference type="ChEBI" id="CHEBI:57844"/>
        <dbReference type="ChEBI" id="CHEBI:59789"/>
        <dbReference type="ChEBI" id="CHEBI:131766"/>
        <dbReference type="EC" id="4.1.99.22"/>
    </reaction>
</comment>
<dbReference type="SFLD" id="SFLDG01383">
    <property type="entry name" value="cyclic_pyranopterin_phosphate"/>
    <property type="match status" value="1"/>
</dbReference>
<evidence type="ECO:0000256" key="4">
    <source>
        <dbReference type="ARBA" id="ARBA00022723"/>
    </source>
</evidence>
<evidence type="ECO:0000256" key="8">
    <source>
        <dbReference type="ARBA" id="ARBA00023134"/>
    </source>
</evidence>
<dbReference type="InterPro" id="IPR013785">
    <property type="entry name" value="Aldolase_TIM"/>
</dbReference>
<dbReference type="STRING" id="1437059.A6A05_18285"/>
<evidence type="ECO:0000256" key="12">
    <source>
        <dbReference type="HAMAP-Rule" id="MF_01225"/>
    </source>
</evidence>
<dbReference type="GO" id="GO:1904047">
    <property type="term" value="F:S-adenosyl-L-methionine binding"/>
    <property type="evidence" value="ECO:0007669"/>
    <property type="project" value="UniProtKB-UniRule"/>
</dbReference>
<keyword evidence="10 12" id="KW-0456">Lyase</keyword>
<feature type="binding site" evidence="12">
    <location>
        <position position="121"/>
    </location>
    <ligand>
        <name>S-adenosyl-L-methionine</name>
        <dbReference type="ChEBI" id="CHEBI:59789"/>
    </ligand>
</feature>
<keyword evidence="4 12" id="KW-0479">Metal-binding</keyword>
<gene>
    <name evidence="12" type="primary">moaA</name>
    <name evidence="14" type="ORF">A6A05_18285</name>
</gene>
<dbReference type="GO" id="GO:0051539">
    <property type="term" value="F:4 iron, 4 sulfur cluster binding"/>
    <property type="evidence" value="ECO:0007669"/>
    <property type="project" value="UniProtKB-UniRule"/>
</dbReference>
<feature type="binding site" evidence="12">
    <location>
        <position position="191"/>
    </location>
    <ligand>
        <name>S-adenosyl-L-methionine</name>
        <dbReference type="ChEBI" id="CHEBI:59789"/>
    </ligand>
</feature>
<sequence>MLIDSFKRTVDYLRLSLTDRCDLRCVYCMSESTRFVPRDQVLSLEEIERLCAVFVRGGGRKIRLTGGEPLMRPNALGLIRALGSWVADGRLAELTMTTNGTRLAEFAGDLAAAGIRRINVSLDTLDATTFKTLTRGGTLQRVLDGLEAAKAAGLRVRINCVAVPGIADRDAEALVEWCVGQGFDLCFIEMMPFGEGAASLGWSRLPLAELRICLARRWSLFDVADRSSGPAQYVRVGDTGRRIGFIAPERHGFCQECNRVRLSCTGQLYPCLGREIRYDLRAALRAGAGDDELERHFATAVTLKPVGHAFAEQGDHAAPMRAMSVTGG</sequence>
<evidence type="ECO:0000256" key="1">
    <source>
        <dbReference type="ARBA" id="ARBA00012167"/>
    </source>
</evidence>
<keyword evidence="6 12" id="KW-0408">Iron</keyword>
<dbReference type="Pfam" id="PF06463">
    <property type="entry name" value="Mob_synth_C"/>
    <property type="match status" value="1"/>
</dbReference>
<feature type="binding site" evidence="12">
    <location>
        <position position="14"/>
    </location>
    <ligand>
        <name>GTP</name>
        <dbReference type="ChEBI" id="CHEBI:37565"/>
    </ligand>
</feature>
<comment type="caution">
    <text evidence="14">The sequence shown here is derived from an EMBL/GenBank/DDBJ whole genome shotgun (WGS) entry which is preliminary data.</text>
</comment>
<dbReference type="PROSITE" id="PS01305">
    <property type="entry name" value="MOAA_NIFB_PQQE"/>
    <property type="match status" value="1"/>
</dbReference>
<dbReference type="Pfam" id="PF04055">
    <property type="entry name" value="Radical_SAM"/>
    <property type="match status" value="1"/>
</dbReference>
<feature type="binding site" evidence="12">
    <location>
        <position position="28"/>
    </location>
    <ligand>
        <name>[4Fe-4S] cluster</name>
        <dbReference type="ChEBI" id="CHEBI:49883"/>
        <label>1</label>
        <note>4Fe-4S-S-AdoMet</note>
    </ligand>
</feature>
<dbReference type="GO" id="GO:0006777">
    <property type="term" value="P:Mo-molybdopterin cofactor biosynthetic process"/>
    <property type="evidence" value="ECO:0007669"/>
    <property type="project" value="UniProtKB-UniRule"/>
</dbReference>
<dbReference type="InterPro" id="IPR000385">
    <property type="entry name" value="MoaA_NifB_PqqE_Fe-S-bd_CS"/>
</dbReference>
<evidence type="ECO:0000256" key="9">
    <source>
        <dbReference type="ARBA" id="ARBA00023150"/>
    </source>
</evidence>
<dbReference type="InterPro" id="IPR013483">
    <property type="entry name" value="MoaA"/>
</dbReference>
<dbReference type="SUPFAM" id="SSF102114">
    <property type="entry name" value="Radical SAM enzymes"/>
    <property type="match status" value="1"/>
</dbReference>
<feature type="binding site" evidence="12">
    <location>
        <position position="63"/>
    </location>
    <ligand>
        <name>GTP</name>
        <dbReference type="ChEBI" id="CHEBI:37565"/>
    </ligand>
</feature>
<dbReference type="InterPro" id="IPR058240">
    <property type="entry name" value="rSAM_sf"/>
</dbReference>
<comment type="subunit">
    <text evidence="12">Monomer and homodimer.</text>
</comment>
<dbReference type="GO" id="GO:0005525">
    <property type="term" value="F:GTP binding"/>
    <property type="evidence" value="ECO:0007669"/>
    <property type="project" value="UniProtKB-UniRule"/>
</dbReference>